<keyword evidence="2" id="KW-0238">DNA-binding</keyword>
<dbReference type="InterPro" id="IPR044946">
    <property type="entry name" value="Restrct_endonuc_typeI_TRD_sf"/>
</dbReference>
<keyword evidence="5" id="KW-1185">Reference proteome</keyword>
<evidence type="ECO:0000313" key="3">
    <source>
        <dbReference type="EMBL" id="MEX3747782.1"/>
    </source>
</evidence>
<dbReference type="EMBL" id="JBFRHK010000019">
    <property type="protein sequence ID" value="MEX3747782.1"/>
    <property type="molecule type" value="Genomic_DNA"/>
</dbReference>
<name>A0ABV3W4J9_9BACI</name>
<reference evidence="4 5" key="1">
    <citation type="submission" date="2024-07" db="EMBL/GenBank/DDBJ databases">
        <title>Characterization of a bacterium isolated from hydrolysated instant sea cucumber by whole-genome sequencing and metabolomics.</title>
        <authorList>
            <person name="Luo X."/>
            <person name="Zhang Z."/>
            <person name="Zheng Z."/>
            <person name="Zhang W."/>
            <person name="Ming T."/>
            <person name="Jiao L."/>
            <person name="Su X."/>
            <person name="Kong F."/>
            <person name="Xu J."/>
        </authorList>
    </citation>
    <scope>NUCLEOTIDE SEQUENCE [LARGE SCALE GENOMIC DNA]</scope>
    <source>
        <strain evidence="4 5">XL-2024</strain>
    </source>
</reference>
<evidence type="ECO:0008006" key="6">
    <source>
        <dbReference type="Google" id="ProtNLM"/>
    </source>
</evidence>
<dbReference type="RefSeq" id="WP_368638285.1">
    <property type="nucleotide sequence ID" value="NZ_JBFRHK010000019.1"/>
</dbReference>
<evidence type="ECO:0000313" key="4">
    <source>
        <dbReference type="EMBL" id="MEX3747936.1"/>
    </source>
</evidence>
<organism evidence="4 5">
    <name type="scientific">Lysinibacillus xylanilyticus</name>
    <dbReference type="NCBI Taxonomy" id="582475"/>
    <lineage>
        <taxon>Bacteria</taxon>
        <taxon>Bacillati</taxon>
        <taxon>Bacillota</taxon>
        <taxon>Bacilli</taxon>
        <taxon>Bacillales</taxon>
        <taxon>Bacillaceae</taxon>
        <taxon>Lysinibacillus</taxon>
    </lineage>
</organism>
<dbReference type="Gene3D" id="3.90.220.20">
    <property type="entry name" value="DNA methylase specificity domains"/>
    <property type="match status" value="1"/>
</dbReference>
<protein>
    <recommendedName>
        <fullName evidence="6">Type I restriction modification DNA specificity domain-containing protein</fullName>
    </recommendedName>
</protein>
<dbReference type="Proteomes" id="UP001558534">
    <property type="component" value="Unassembled WGS sequence"/>
</dbReference>
<accession>A0ABV3W4J9</accession>
<sequence>MVKRYRLDEVAKIKEGKIEPREEYFTNVGLPLVTAEYLKQLMLNGDIEQVPKVNMVFNKCLKCAPVPAKTIILTRAHLKETNKYIYQCENEVCIANDVVAIMPNETIILSDYLLHFLSWYPIKEWHHLYHILIDIPMIDIQHKVVQLLNTIQLLLKNKESLITAVEGLPQHFDKFSRQIENHSQHLQYGLNQVHYSYDVMLHKIFKGELYKEMHGSEL</sequence>
<comment type="caution">
    <text evidence="4">The sequence shown here is derived from an EMBL/GenBank/DDBJ whole genome shotgun (WGS) entry which is preliminary data.</text>
</comment>
<proteinExistence type="predicted"/>
<evidence type="ECO:0000313" key="5">
    <source>
        <dbReference type="Proteomes" id="UP001558534"/>
    </source>
</evidence>
<dbReference type="SUPFAM" id="SSF116734">
    <property type="entry name" value="DNA methylase specificity domain"/>
    <property type="match status" value="1"/>
</dbReference>
<keyword evidence="1" id="KW-0680">Restriction system</keyword>
<evidence type="ECO:0000256" key="1">
    <source>
        <dbReference type="ARBA" id="ARBA00022747"/>
    </source>
</evidence>
<gene>
    <name evidence="3" type="ORF">AB1300_22045</name>
    <name evidence="4" type="ORF">AB1300_22820</name>
</gene>
<dbReference type="EMBL" id="JBFRHK010000021">
    <property type="protein sequence ID" value="MEX3747936.1"/>
    <property type="molecule type" value="Genomic_DNA"/>
</dbReference>
<evidence type="ECO:0000256" key="2">
    <source>
        <dbReference type="ARBA" id="ARBA00023125"/>
    </source>
</evidence>